<feature type="binding site" evidence="5">
    <location>
        <position position="226"/>
    </location>
    <ligand>
        <name>isopentenyl diphosphate</name>
        <dbReference type="ChEBI" id="CHEBI:128769"/>
    </ligand>
</feature>
<feature type="binding site" evidence="5">
    <location>
        <position position="451"/>
    </location>
    <ligand>
        <name>(2E)-4-hydroxy-3-methylbut-2-enyl diphosphate</name>
        <dbReference type="ChEBI" id="CHEBI:128753"/>
    </ligand>
</feature>
<comment type="pathway">
    <text evidence="5">Isoprenoid biosynthesis; isopentenyl diphosphate biosynthesis via DXP pathway; isopentenyl diphosphate from 1-deoxy-D-xylulose 5-phosphate: step 6/6.</text>
</comment>
<comment type="function">
    <text evidence="5">Catalyzes the conversion of 1-hydroxy-2-methyl-2-(E)-butenyl 4-diphosphate (HMBPP) into a mixture of isopentenyl diphosphate (IPP) and dimethylallyl diphosphate (DMAPP). Acts in the terminal step of the DOXP/MEP pathway for isoprenoid precursor biosynthesis.</text>
</comment>
<evidence type="ECO:0000256" key="3">
    <source>
        <dbReference type="ARBA" id="ARBA00023004"/>
    </source>
</evidence>
<keyword evidence="8" id="KW-1185">Reference proteome</keyword>
<feature type="binding site" evidence="5">
    <location>
        <position position="281"/>
    </location>
    <ligand>
        <name>[4Fe-4S] cluster</name>
        <dbReference type="ChEBI" id="CHEBI:49883"/>
    </ligand>
</feature>
<dbReference type="Proteomes" id="UP000605897">
    <property type="component" value="Unassembled WGS sequence"/>
</dbReference>
<dbReference type="PANTHER" id="PTHR30426:SF0">
    <property type="entry name" value="4-HYDROXY-3-METHYLBUT-2-ENYL DIPHOSPHATE REDUCTASE"/>
    <property type="match status" value="1"/>
</dbReference>
<feature type="binding site" evidence="5">
    <location>
        <position position="197"/>
    </location>
    <ligand>
        <name>[4Fe-4S] cluster</name>
        <dbReference type="ChEBI" id="CHEBI:49883"/>
    </ligand>
</feature>
<feature type="domain" description="Nucleoside phosphorylase" evidence="6">
    <location>
        <begin position="22"/>
        <end position="133"/>
    </location>
</feature>
<feature type="active site" description="Proton donor" evidence="5">
    <location>
        <position position="311"/>
    </location>
</feature>
<feature type="binding site" evidence="5">
    <location>
        <position position="409"/>
    </location>
    <ligand>
        <name>isopentenyl diphosphate</name>
        <dbReference type="ChEBI" id="CHEBI:128769"/>
    </ligand>
</feature>
<keyword evidence="5" id="KW-0560">Oxidoreductase</keyword>
<feature type="binding site" evidence="5">
    <location>
        <position position="408"/>
    </location>
    <ligand>
        <name>dimethylallyl diphosphate</name>
        <dbReference type="ChEBI" id="CHEBI:57623"/>
    </ligand>
</feature>
<comment type="similarity">
    <text evidence="5">Belongs to the IspH family.</text>
</comment>
<dbReference type="RefSeq" id="WP_191249232.1">
    <property type="nucleotide sequence ID" value="NZ_BNAU01000013.1"/>
</dbReference>
<name>A0ABQ3JIE9_9PSEU</name>
<feature type="binding site" evidence="5">
    <location>
        <position position="349"/>
    </location>
    <ligand>
        <name>(2E)-4-hydroxy-3-methylbut-2-enyl diphosphate</name>
        <dbReference type="ChEBI" id="CHEBI:128753"/>
    </ligand>
</feature>
<feature type="binding site" evidence="5">
    <location>
        <position position="409"/>
    </location>
    <ligand>
        <name>dimethylallyl diphosphate</name>
        <dbReference type="ChEBI" id="CHEBI:57623"/>
    </ligand>
</feature>
<comment type="catalytic activity">
    <reaction evidence="5">
        <text>dimethylallyl diphosphate + 2 oxidized [2Fe-2S]-[ferredoxin] + H2O = (2E)-4-hydroxy-3-methylbut-2-enyl diphosphate + 2 reduced [2Fe-2S]-[ferredoxin] + 2 H(+)</text>
        <dbReference type="Rhea" id="RHEA:24825"/>
        <dbReference type="Rhea" id="RHEA-COMP:10000"/>
        <dbReference type="Rhea" id="RHEA-COMP:10001"/>
        <dbReference type="ChEBI" id="CHEBI:15377"/>
        <dbReference type="ChEBI" id="CHEBI:15378"/>
        <dbReference type="ChEBI" id="CHEBI:33737"/>
        <dbReference type="ChEBI" id="CHEBI:33738"/>
        <dbReference type="ChEBI" id="CHEBI:57623"/>
        <dbReference type="ChEBI" id="CHEBI:128753"/>
        <dbReference type="EC" id="1.17.7.4"/>
    </reaction>
</comment>
<dbReference type="InterPro" id="IPR035994">
    <property type="entry name" value="Nucleoside_phosphorylase_sf"/>
</dbReference>
<dbReference type="SUPFAM" id="SSF53167">
    <property type="entry name" value="Purine and uridine phosphorylases"/>
    <property type="match status" value="1"/>
</dbReference>
<feature type="binding site" evidence="5">
    <location>
        <position position="379"/>
    </location>
    <ligand>
        <name>[4Fe-4S] cluster</name>
        <dbReference type="ChEBI" id="CHEBI:49883"/>
    </ligand>
</feature>
<evidence type="ECO:0000256" key="1">
    <source>
        <dbReference type="ARBA" id="ARBA00022485"/>
    </source>
</evidence>
<dbReference type="CDD" id="cd13944">
    <property type="entry name" value="lytB_ispH"/>
    <property type="match status" value="1"/>
</dbReference>
<feature type="binding site" evidence="5">
    <location>
        <position position="407"/>
    </location>
    <ligand>
        <name>isopentenyl diphosphate</name>
        <dbReference type="ChEBI" id="CHEBI:128769"/>
    </ligand>
</feature>
<dbReference type="HAMAP" id="MF_00191">
    <property type="entry name" value="IspH"/>
    <property type="match status" value="1"/>
</dbReference>
<feature type="binding site" evidence="5">
    <location>
        <position position="259"/>
    </location>
    <ligand>
        <name>(2E)-4-hydroxy-3-methylbut-2-enyl diphosphate</name>
        <dbReference type="ChEBI" id="CHEBI:128753"/>
    </ligand>
</feature>
<feature type="binding site" evidence="5">
    <location>
        <position position="408"/>
    </location>
    <ligand>
        <name>(2E)-4-hydroxy-3-methylbut-2-enyl diphosphate</name>
        <dbReference type="ChEBI" id="CHEBI:128753"/>
    </ligand>
</feature>
<keyword evidence="1 5" id="KW-0004">4Fe-4S</keyword>
<evidence type="ECO:0000256" key="2">
    <source>
        <dbReference type="ARBA" id="ARBA00022723"/>
    </source>
</evidence>
<gene>
    <name evidence="5" type="primary">ispH</name>
    <name evidence="7" type="ORF">GCM10017786_73260</name>
</gene>
<dbReference type="EMBL" id="BNAU01000013">
    <property type="protein sequence ID" value="GHF28499.1"/>
    <property type="molecule type" value="Genomic_DNA"/>
</dbReference>
<sequence length="491" mass="51925">MTGVVVAPMRVEASALRMPGLVVLRGGMGPRRAAESAQRLAAAGRPVLVAGVGGALVPDVRPGDLVVATEIDGPDGRVPLPSAPMLAAALRRLGLTVHLGPIASSPSVVDGAERARYARSGALAVDMESAEFAGLPGPVAVVRAIVDTPDQPLWRPGTVLRGLSGLRSLRAAVPALREWCEAAGEGELLLASPRSFCAGVERAIEIVERALERYGAPVYVRRQVVHNAHVVRRLEALGAVFVQEVEEVPRGATTVLAAHGVAPAVRAAAQARDLRVIDATCPLVMKVHSEVKRYTGRGDTVFLIGHADHEEVEGTVGEAPERIVVVEDAEAAAHVRAPDGGRVAYAMQTTLAVDEAEEIASVLRKRFPSIEGPRRDDICYATTNRQRAVTTVAEEADLVLVVGSANSSNSLRLVEVARRRGTRARLVDDVSEVDLRWLAGATRIGITAGASAPPDLVAELVRCLQGLGRTRVTETVRADEDVVFTLPREVS</sequence>
<feature type="binding site" evidence="5">
    <location>
        <position position="226"/>
    </location>
    <ligand>
        <name>(2E)-4-hydroxy-3-methylbut-2-enyl diphosphate</name>
        <dbReference type="ChEBI" id="CHEBI:128753"/>
    </ligand>
</feature>
<feature type="binding site" evidence="5">
    <location>
        <position position="309"/>
    </location>
    <ligand>
        <name>(2E)-4-hydroxy-3-methylbut-2-enyl diphosphate</name>
        <dbReference type="ChEBI" id="CHEBI:128753"/>
    </ligand>
</feature>
<feature type="binding site" evidence="5">
    <location>
        <position position="407"/>
    </location>
    <ligand>
        <name>(2E)-4-hydroxy-3-methylbut-2-enyl diphosphate</name>
        <dbReference type="ChEBI" id="CHEBI:128753"/>
    </ligand>
</feature>
<evidence type="ECO:0000313" key="7">
    <source>
        <dbReference type="EMBL" id="GHF28499.1"/>
    </source>
</evidence>
<accession>A0ABQ3JIE9</accession>
<dbReference type="InterPro" id="IPR000845">
    <property type="entry name" value="Nucleoside_phosphorylase_d"/>
</dbReference>
<evidence type="ECO:0000259" key="6">
    <source>
        <dbReference type="Pfam" id="PF01048"/>
    </source>
</evidence>
<feature type="binding site" evidence="5">
    <location>
        <position position="309"/>
    </location>
    <ligand>
        <name>isopentenyl diphosphate</name>
        <dbReference type="ChEBI" id="CHEBI:128769"/>
    </ligand>
</feature>
<keyword evidence="4 5" id="KW-0411">Iron-sulfur</keyword>
<dbReference type="Gene3D" id="3.40.50.11270">
    <property type="match status" value="1"/>
</dbReference>
<dbReference type="InterPro" id="IPR003451">
    <property type="entry name" value="LytB/IspH"/>
</dbReference>
<keyword evidence="5" id="KW-0414">Isoprene biosynthesis</keyword>
<dbReference type="Pfam" id="PF02401">
    <property type="entry name" value="LYTB"/>
    <property type="match status" value="1"/>
</dbReference>
<reference evidence="8" key="1">
    <citation type="journal article" date="2019" name="Int. J. Syst. Evol. Microbiol.">
        <title>The Global Catalogue of Microorganisms (GCM) 10K type strain sequencing project: providing services to taxonomists for standard genome sequencing and annotation.</title>
        <authorList>
            <consortium name="The Broad Institute Genomics Platform"/>
            <consortium name="The Broad Institute Genome Sequencing Center for Infectious Disease"/>
            <person name="Wu L."/>
            <person name="Ma J."/>
        </authorList>
    </citation>
    <scope>NUCLEOTIDE SEQUENCE [LARGE SCALE GENOMIC DNA]</scope>
    <source>
        <strain evidence="8">CGMCC 4.7677</strain>
    </source>
</reference>
<evidence type="ECO:0000256" key="5">
    <source>
        <dbReference type="HAMAP-Rule" id="MF_00191"/>
    </source>
</evidence>
<dbReference type="Gene3D" id="3.40.1010.20">
    <property type="entry name" value="4-hydroxy-3-methylbut-2-enyl diphosphate reductase, catalytic domain"/>
    <property type="match status" value="2"/>
</dbReference>
<feature type="binding site" evidence="5">
    <location>
        <position position="407"/>
    </location>
    <ligand>
        <name>dimethylallyl diphosphate</name>
        <dbReference type="ChEBI" id="CHEBI:57623"/>
    </ligand>
</feature>
<protein>
    <recommendedName>
        <fullName evidence="5">4-hydroxy-3-methylbut-2-enyl diphosphate reductase</fullName>
        <shortName evidence="5">HMBPP reductase</shortName>
        <ecNumber evidence="5">1.17.7.4</ecNumber>
    </recommendedName>
</protein>
<feature type="binding site" evidence="5">
    <location>
        <position position="309"/>
    </location>
    <ligand>
        <name>dimethylallyl diphosphate</name>
        <dbReference type="ChEBI" id="CHEBI:57623"/>
    </ligand>
</feature>
<feature type="binding site" evidence="5">
    <location>
        <position position="226"/>
    </location>
    <ligand>
        <name>dimethylallyl diphosphate</name>
        <dbReference type="ChEBI" id="CHEBI:57623"/>
    </ligand>
</feature>
<feature type="binding site" evidence="5">
    <location>
        <position position="259"/>
    </location>
    <ligand>
        <name>isopentenyl diphosphate</name>
        <dbReference type="ChEBI" id="CHEBI:128769"/>
    </ligand>
</feature>
<feature type="binding site" evidence="5">
    <location>
        <position position="259"/>
    </location>
    <ligand>
        <name>dimethylallyl diphosphate</name>
        <dbReference type="ChEBI" id="CHEBI:57623"/>
    </ligand>
</feature>
<comment type="catalytic activity">
    <reaction evidence="5">
        <text>isopentenyl diphosphate + 2 oxidized [2Fe-2S]-[ferredoxin] + H2O = (2E)-4-hydroxy-3-methylbut-2-enyl diphosphate + 2 reduced [2Fe-2S]-[ferredoxin] + 2 H(+)</text>
        <dbReference type="Rhea" id="RHEA:24488"/>
        <dbReference type="Rhea" id="RHEA-COMP:10000"/>
        <dbReference type="Rhea" id="RHEA-COMP:10001"/>
        <dbReference type="ChEBI" id="CHEBI:15377"/>
        <dbReference type="ChEBI" id="CHEBI:15378"/>
        <dbReference type="ChEBI" id="CHEBI:33737"/>
        <dbReference type="ChEBI" id="CHEBI:33738"/>
        <dbReference type="ChEBI" id="CHEBI:128753"/>
        <dbReference type="ChEBI" id="CHEBI:128769"/>
        <dbReference type="EC" id="1.17.7.4"/>
    </reaction>
</comment>
<dbReference type="Gene3D" id="3.40.50.1580">
    <property type="entry name" value="Nucleoside phosphorylase domain"/>
    <property type="match status" value="1"/>
</dbReference>
<dbReference type="Pfam" id="PF01048">
    <property type="entry name" value="PNP_UDP_1"/>
    <property type="match status" value="1"/>
</dbReference>
<dbReference type="PANTHER" id="PTHR30426">
    <property type="entry name" value="4-HYDROXY-3-METHYLBUT-2-ENYL DIPHOSPHATE REDUCTASE"/>
    <property type="match status" value="1"/>
</dbReference>
<evidence type="ECO:0000256" key="4">
    <source>
        <dbReference type="ARBA" id="ARBA00023014"/>
    </source>
</evidence>
<feature type="binding site" evidence="5">
    <location>
        <position position="408"/>
    </location>
    <ligand>
        <name>isopentenyl diphosphate</name>
        <dbReference type="ChEBI" id="CHEBI:128769"/>
    </ligand>
</feature>
<feature type="binding site" evidence="5">
    <location>
        <position position="451"/>
    </location>
    <ligand>
        <name>isopentenyl diphosphate</name>
        <dbReference type="ChEBI" id="CHEBI:128769"/>
    </ligand>
</feature>
<evidence type="ECO:0000313" key="8">
    <source>
        <dbReference type="Proteomes" id="UP000605897"/>
    </source>
</evidence>
<comment type="pathway">
    <text evidence="5">Isoprenoid biosynthesis; dimethylallyl diphosphate biosynthesis; dimethylallyl diphosphate from (2E)-4-hydroxy-3-methylbutenyl diphosphate: step 1/1.</text>
</comment>
<feature type="binding site" evidence="5">
    <location>
        <position position="409"/>
    </location>
    <ligand>
        <name>(2E)-4-hydroxy-3-methylbut-2-enyl diphosphate</name>
        <dbReference type="ChEBI" id="CHEBI:128753"/>
    </ligand>
</feature>
<feature type="binding site" evidence="5">
    <location>
        <position position="451"/>
    </location>
    <ligand>
        <name>dimethylallyl diphosphate</name>
        <dbReference type="ChEBI" id="CHEBI:57623"/>
    </ligand>
</feature>
<proteinExistence type="inferred from homology"/>
<comment type="caution">
    <text evidence="7">The sequence shown here is derived from an EMBL/GenBank/DDBJ whole genome shotgun (WGS) entry which is preliminary data.</text>
</comment>
<keyword evidence="2 5" id="KW-0479">Metal-binding</keyword>
<keyword evidence="3 5" id="KW-0408">Iron</keyword>
<dbReference type="NCBIfam" id="TIGR00216">
    <property type="entry name" value="ispH_lytB"/>
    <property type="match status" value="1"/>
</dbReference>
<dbReference type="EC" id="1.17.7.4" evidence="5"/>
<comment type="cofactor">
    <cofactor evidence="5">
        <name>[4Fe-4S] cluster</name>
        <dbReference type="ChEBI" id="CHEBI:49883"/>
    </cofactor>
    <text evidence="5">Binds 1 [4Fe-4S] cluster per subunit.</text>
</comment>
<organism evidence="7 8">
    <name type="scientific">Amycolatopsis deserti</name>
    <dbReference type="NCBI Taxonomy" id="185696"/>
    <lineage>
        <taxon>Bacteria</taxon>
        <taxon>Bacillati</taxon>
        <taxon>Actinomycetota</taxon>
        <taxon>Actinomycetes</taxon>
        <taxon>Pseudonocardiales</taxon>
        <taxon>Pseudonocardiaceae</taxon>
        <taxon>Amycolatopsis</taxon>
    </lineage>
</organism>